<sequence>MNYGIDEHKHRFAVWAAGRAYARRGKGYTVAVAKRLIESAGLDRISSPTDLPPPDEVDAFIHQRIEAVCEAARVTSLECTYGRAQKLVNIYLKSKLVCAGHHDDPSVRALHPPIDRVLIRALVTYSHQRRNDASLAEFRAALNAARRFGESWTDFDKPTYDAYVAAFKLLQGSEPLWTVEKHWRPERELSET</sequence>
<evidence type="ECO:0000313" key="2">
    <source>
        <dbReference type="Proteomes" id="UP000501237"/>
    </source>
</evidence>
<dbReference type="RefSeq" id="WP_172434503.1">
    <property type="nucleotide sequence ID" value="NZ_AP022642.1"/>
</dbReference>
<dbReference type="GeneID" id="57399662"/>
<name>A0A679GUZ1_9GAMM</name>
<accession>A0A679GUZ1</accession>
<dbReference type="KEGG" id="poj:PtoMrB4_44440"/>
<evidence type="ECO:0000313" key="1">
    <source>
        <dbReference type="EMBL" id="BCA30467.1"/>
    </source>
</evidence>
<organism evidence="1 2">
    <name type="scientific">Metapseudomonas otitidis</name>
    <dbReference type="NCBI Taxonomy" id="319939"/>
    <lineage>
        <taxon>Bacteria</taxon>
        <taxon>Pseudomonadati</taxon>
        <taxon>Pseudomonadota</taxon>
        <taxon>Gammaproteobacteria</taxon>
        <taxon>Pseudomonadales</taxon>
        <taxon>Pseudomonadaceae</taxon>
        <taxon>Metapseudomonas</taxon>
    </lineage>
</organism>
<dbReference type="EMBL" id="AP022642">
    <property type="protein sequence ID" value="BCA30467.1"/>
    <property type="molecule type" value="Genomic_DNA"/>
</dbReference>
<protein>
    <submittedName>
        <fullName evidence="1">Uncharacterized protein</fullName>
    </submittedName>
</protein>
<proteinExistence type="predicted"/>
<gene>
    <name evidence="1" type="ORF">PtoMrB4_44440</name>
</gene>
<dbReference type="Proteomes" id="UP000501237">
    <property type="component" value="Chromosome"/>
</dbReference>
<dbReference type="AlphaFoldDB" id="A0A679GUZ1"/>
<reference evidence="1 2" key="1">
    <citation type="journal article" date="2020" name="Microbiol. Resour. Announc.">
        <title>Complete genome sequence of Pseudomonas otitidis strain MrB4, isolated from Lake Biwa in Japan.</title>
        <authorList>
            <person name="Miyazaki K."/>
            <person name="Hase E."/>
            <person name="Maruya T."/>
        </authorList>
    </citation>
    <scope>NUCLEOTIDE SEQUENCE [LARGE SCALE GENOMIC DNA]</scope>
    <source>
        <strain evidence="1 2">MrB4</strain>
    </source>
</reference>